<dbReference type="AlphaFoldDB" id="A0A165BEC0"/>
<sequence>MGEVMPWNDESVRGTSYVSTSPGPLTPGSSSHTPLISSVPSSKGQRQAFARPVVAHSPAASVGAPSSEPRLAQEDLERVMDFVASRMDRGQGGARTASEAPPGYQD</sequence>
<proteinExistence type="predicted"/>
<dbReference type="EMBL" id="KV426480">
    <property type="protein sequence ID" value="KZV80447.1"/>
    <property type="molecule type" value="Genomic_DNA"/>
</dbReference>
<accession>A0A165BEC0</accession>
<feature type="region of interest" description="Disordered" evidence="1">
    <location>
        <begin position="1"/>
        <end position="72"/>
    </location>
</feature>
<feature type="compositionally biased region" description="Polar residues" evidence="1">
    <location>
        <begin position="36"/>
        <end position="45"/>
    </location>
</feature>
<feature type="compositionally biased region" description="Low complexity" evidence="1">
    <location>
        <begin position="19"/>
        <end position="35"/>
    </location>
</feature>
<feature type="region of interest" description="Disordered" evidence="1">
    <location>
        <begin position="85"/>
        <end position="106"/>
    </location>
</feature>
<dbReference type="Proteomes" id="UP000077266">
    <property type="component" value="Unassembled WGS sequence"/>
</dbReference>
<dbReference type="InParanoid" id="A0A165BEC0"/>
<organism evidence="2 3">
    <name type="scientific">Exidia glandulosa HHB12029</name>
    <dbReference type="NCBI Taxonomy" id="1314781"/>
    <lineage>
        <taxon>Eukaryota</taxon>
        <taxon>Fungi</taxon>
        <taxon>Dikarya</taxon>
        <taxon>Basidiomycota</taxon>
        <taxon>Agaricomycotina</taxon>
        <taxon>Agaricomycetes</taxon>
        <taxon>Auriculariales</taxon>
        <taxon>Exidiaceae</taxon>
        <taxon>Exidia</taxon>
    </lineage>
</organism>
<name>A0A165BEC0_EXIGL</name>
<protein>
    <submittedName>
        <fullName evidence="2">Uncharacterized protein</fullName>
    </submittedName>
</protein>
<evidence type="ECO:0000256" key="1">
    <source>
        <dbReference type="SAM" id="MobiDB-lite"/>
    </source>
</evidence>
<reference evidence="2 3" key="1">
    <citation type="journal article" date="2016" name="Mol. Biol. Evol.">
        <title>Comparative Genomics of Early-Diverging Mushroom-Forming Fungi Provides Insights into the Origins of Lignocellulose Decay Capabilities.</title>
        <authorList>
            <person name="Nagy L.G."/>
            <person name="Riley R."/>
            <person name="Tritt A."/>
            <person name="Adam C."/>
            <person name="Daum C."/>
            <person name="Floudas D."/>
            <person name="Sun H."/>
            <person name="Yadav J.S."/>
            <person name="Pangilinan J."/>
            <person name="Larsson K.H."/>
            <person name="Matsuura K."/>
            <person name="Barry K."/>
            <person name="Labutti K."/>
            <person name="Kuo R."/>
            <person name="Ohm R.A."/>
            <person name="Bhattacharya S.S."/>
            <person name="Shirouzu T."/>
            <person name="Yoshinaga Y."/>
            <person name="Martin F.M."/>
            <person name="Grigoriev I.V."/>
            <person name="Hibbett D.S."/>
        </authorList>
    </citation>
    <scope>NUCLEOTIDE SEQUENCE [LARGE SCALE GENOMIC DNA]</scope>
    <source>
        <strain evidence="2 3">HHB12029</strain>
    </source>
</reference>
<evidence type="ECO:0000313" key="3">
    <source>
        <dbReference type="Proteomes" id="UP000077266"/>
    </source>
</evidence>
<keyword evidence="3" id="KW-1185">Reference proteome</keyword>
<gene>
    <name evidence="2" type="ORF">EXIGLDRAFT_732779</name>
</gene>
<evidence type="ECO:0000313" key="2">
    <source>
        <dbReference type="EMBL" id="KZV80447.1"/>
    </source>
</evidence>